<dbReference type="EMBL" id="JAPQKT010000007">
    <property type="protein sequence ID" value="KAJ5224740.1"/>
    <property type="molecule type" value="Genomic_DNA"/>
</dbReference>
<dbReference type="InterPro" id="IPR050613">
    <property type="entry name" value="Sec_Metabolite_Reg"/>
</dbReference>
<evidence type="ECO:0000256" key="2">
    <source>
        <dbReference type="ARBA" id="ARBA00022723"/>
    </source>
</evidence>
<evidence type="ECO:0000256" key="6">
    <source>
        <dbReference type="ARBA" id="ARBA00023242"/>
    </source>
</evidence>
<dbReference type="GeneID" id="81386328"/>
<dbReference type="InterPro" id="IPR036864">
    <property type="entry name" value="Zn2-C6_fun-type_DNA-bd_sf"/>
</dbReference>
<protein>
    <recommendedName>
        <fullName evidence="7">Zn(2)-C6 fungal-type domain-containing protein</fullName>
    </recommendedName>
</protein>
<dbReference type="GO" id="GO:0005634">
    <property type="term" value="C:nucleus"/>
    <property type="evidence" value="ECO:0007669"/>
    <property type="project" value="UniProtKB-SubCell"/>
</dbReference>
<dbReference type="PROSITE" id="PS50048">
    <property type="entry name" value="ZN2_CY6_FUNGAL_2"/>
    <property type="match status" value="1"/>
</dbReference>
<comment type="caution">
    <text evidence="8">The sequence shown here is derived from an EMBL/GenBank/DDBJ whole genome shotgun (WGS) entry which is preliminary data.</text>
</comment>
<keyword evidence="3" id="KW-0805">Transcription regulation</keyword>
<keyword evidence="2" id="KW-0479">Metal-binding</keyword>
<dbReference type="SMART" id="SM00066">
    <property type="entry name" value="GAL4"/>
    <property type="match status" value="1"/>
</dbReference>
<reference evidence="8" key="2">
    <citation type="journal article" date="2023" name="IMA Fungus">
        <title>Comparative genomic study of the Penicillium genus elucidates a diverse pangenome and 15 lateral gene transfer events.</title>
        <authorList>
            <person name="Petersen C."/>
            <person name="Sorensen T."/>
            <person name="Nielsen M.R."/>
            <person name="Sondergaard T.E."/>
            <person name="Sorensen J.L."/>
            <person name="Fitzpatrick D.A."/>
            <person name="Frisvad J.C."/>
            <person name="Nielsen K.L."/>
        </authorList>
    </citation>
    <scope>NUCLEOTIDE SEQUENCE</scope>
    <source>
        <strain evidence="8">IBT 23319</strain>
    </source>
</reference>
<feature type="domain" description="Zn(2)-C6 fungal-type" evidence="7">
    <location>
        <begin position="15"/>
        <end position="46"/>
    </location>
</feature>
<dbReference type="AlphaFoldDB" id="A0A9W9NRD7"/>
<gene>
    <name evidence="8" type="ORF">N7469_008243</name>
</gene>
<dbReference type="SMART" id="SM00906">
    <property type="entry name" value="Fungal_trans"/>
    <property type="match status" value="1"/>
</dbReference>
<evidence type="ECO:0000313" key="9">
    <source>
        <dbReference type="Proteomes" id="UP001147733"/>
    </source>
</evidence>
<dbReference type="Proteomes" id="UP001147733">
    <property type="component" value="Unassembled WGS sequence"/>
</dbReference>
<dbReference type="GO" id="GO:0006351">
    <property type="term" value="P:DNA-templated transcription"/>
    <property type="evidence" value="ECO:0007669"/>
    <property type="project" value="InterPro"/>
</dbReference>
<name>A0A9W9NRD7_PENCI</name>
<dbReference type="InterPro" id="IPR007219">
    <property type="entry name" value="XnlR_reg_dom"/>
</dbReference>
<dbReference type="Pfam" id="PF04082">
    <property type="entry name" value="Fungal_trans"/>
    <property type="match status" value="1"/>
</dbReference>
<keyword evidence="5" id="KW-0804">Transcription</keyword>
<dbReference type="GO" id="GO:0003677">
    <property type="term" value="F:DNA binding"/>
    <property type="evidence" value="ECO:0007669"/>
    <property type="project" value="UniProtKB-KW"/>
</dbReference>
<reference evidence="8" key="1">
    <citation type="submission" date="2022-11" db="EMBL/GenBank/DDBJ databases">
        <authorList>
            <person name="Petersen C."/>
        </authorList>
    </citation>
    <scope>NUCLEOTIDE SEQUENCE</scope>
    <source>
        <strain evidence="8">IBT 23319</strain>
    </source>
</reference>
<dbReference type="GO" id="GO:0000981">
    <property type="term" value="F:DNA-binding transcription factor activity, RNA polymerase II-specific"/>
    <property type="evidence" value="ECO:0007669"/>
    <property type="project" value="InterPro"/>
</dbReference>
<dbReference type="CDD" id="cd12148">
    <property type="entry name" value="fungal_TF_MHR"/>
    <property type="match status" value="1"/>
</dbReference>
<dbReference type="PANTHER" id="PTHR31001">
    <property type="entry name" value="UNCHARACTERIZED TRANSCRIPTIONAL REGULATORY PROTEIN"/>
    <property type="match status" value="1"/>
</dbReference>
<evidence type="ECO:0000256" key="1">
    <source>
        <dbReference type="ARBA" id="ARBA00004123"/>
    </source>
</evidence>
<keyword evidence="6" id="KW-0539">Nucleus</keyword>
<organism evidence="8 9">
    <name type="scientific">Penicillium citrinum</name>
    <dbReference type="NCBI Taxonomy" id="5077"/>
    <lineage>
        <taxon>Eukaryota</taxon>
        <taxon>Fungi</taxon>
        <taxon>Dikarya</taxon>
        <taxon>Ascomycota</taxon>
        <taxon>Pezizomycotina</taxon>
        <taxon>Eurotiomycetes</taxon>
        <taxon>Eurotiomycetidae</taxon>
        <taxon>Eurotiales</taxon>
        <taxon>Aspergillaceae</taxon>
        <taxon>Penicillium</taxon>
    </lineage>
</organism>
<evidence type="ECO:0000313" key="8">
    <source>
        <dbReference type="EMBL" id="KAJ5224740.1"/>
    </source>
</evidence>
<evidence type="ECO:0000256" key="4">
    <source>
        <dbReference type="ARBA" id="ARBA00023125"/>
    </source>
</evidence>
<dbReference type="RefSeq" id="XP_056498712.1">
    <property type="nucleotide sequence ID" value="XM_056647161.1"/>
</dbReference>
<dbReference type="PANTHER" id="PTHR31001:SF84">
    <property type="entry name" value="FUNGAL SPECIFIC TRANSCRIPTION FACTOR"/>
    <property type="match status" value="1"/>
</dbReference>
<keyword evidence="9" id="KW-1185">Reference proteome</keyword>
<comment type="subcellular location">
    <subcellularLocation>
        <location evidence="1">Nucleus</location>
    </subcellularLocation>
</comment>
<dbReference type="InterPro" id="IPR001138">
    <property type="entry name" value="Zn2Cys6_DnaBD"/>
</dbReference>
<dbReference type="GO" id="GO:0008270">
    <property type="term" value="F:zinc ion binding"/>
    <property type="evidence" value="ECO:0007669"/>
    <property type="project" value="InterPro"/>
</dbReference>
<dbReference type="SUPFAM" id="SSF57701">
    <property type="entry name" value="Zn2/Cys6 DNA-binding domain"/>
    <property type="match status" value="1"/>
</dbReference>
<accession>A0A9W9NRD7</accession>
<proteinExistence type="predicted"/>
<dbReference type="OrthoDB" id="5344325at2759"/>
<evidence type="ECO:0000256" key="5">
    <source>
        <dbReference type="ARBA" id="ARBA00023163"/>
    </source>
</evidence>
<sequence length="652" mass="72702">MVGTRAGKSSRPAASCTECQRRKQKCNRQWPCNHCQARNIPHLCKLTRVDSSKGAVASKGASRDGGRIPPDNVKLESTESTVEQLPSLATKDELRNLGYMPNGHDLLFGKPVPTNGLVSASKQAPDTMSSELKNAIRLLPPKPYTDILVQHYIEVTNFTYYALYPPVFSHDYANWWSDRTSGKPLTPALTCLLIRVCACSLQYLSPDIRTKLETELGEPVQSLSESYHHAAKQLSNTIAPGKGGLAQIQQLFLTSAWFKSESLFVESWHALSSCIHEAQELGMHKKHQRPGLSEFEIEMRRRLWCLLYVWDWQMSLLLSRPLVINQSSCAYELPNMQLEITDPANGPPSPVSHIASQCELGQMITRAPATIRGTSDDFEADSIKANIEAWMKSLPRAYQENNPDTRWDEDHIYVPLQRRQMHAIGYMTMLLPFKGFLAKTFDSQSSSTDRARRSSAIEIALHLMEVSHRLFDQVFPINAKFHLVTFLIFDTAAFLCSAVIHDKDNSLPRRDSVFQAIHLACSLLAQLAQVTKTGAICHPVLEKLARSLSSRTATAMNGDMPNAALGNFGNSSDSETLLYNDTISPESMPSSLEFMPANEMFLSNPASLDLPSNGMETLPIMGVGDFSGLDVGQFDEIWDWQNLDLTLLSHTK</sequence>
<keyword evidence="4" id="KW-0238">DNA-binding</keyword>
<evidence type="ECO:0000256" key="3">
    <source>
        <dbReference type="ARBA" id="ARBA00023015"/>
    </source>
</evidence>
<dbReference type="CDD" id="cd00067">
    <property type="entry name" value="GAL4"/>
    <property type="match status" value="1"/>
</dbReference>
<dbReference type="Gene3D" id="4.10.240.10">
    <property type="entry name" value="Zn(2)-C6 fungal-type DNA-binding domain"/>
    <property type="match status" value="1"/>
</dbReference>
<evidence type="ECO:0000259" key="7">
    <source>
        <dbReference type="PROSITE" id="PS50048"/>
    </source>
</evidence>